<reference evidence="2 3" key="1">
    <citation type="submission" date="2024-10" db="EMBL/GenBank/DDBJ databases">
        <title>Updated reference genomes for cyclostephanoid diatoms.</title>
        <authorList>
            <person name="Roberts W.R."/>
            <person name="Alverson A.J."/>
        </authorList>
    </citation>
    <scope>NUCLEOTIDE SEQUENCE [LARGE SCALE GENOMIC DNA]</scope>
    <source>
        <strain evidence="2 3">AJA232-27</strain>
    </source>
</reference>
<name>A0ABD3N521_9STRA</name>
<keyword evidence="3" id="KW-1185">Reference proteome</keyword>
<proteinExistence type="predicted"/>
<sequence>MSGTIDFDDISFHICIEDGFLVSESVCDSDISSWWTDEGEDDDDDDSEVRLDDANDENAQGTTSCADKQKFTFHRDGKQVNDYDASLTESETDDEDFDDDDNSFGVRKVDMSFNTTSATSNTTNTTLKFSPCCCCGCCCCHCQAMSSSPPVDDVSSMETKLAPISGFELYLAFYFMALVTFLTMKYLPTETQVALQHCNVRKESLRSFQPGENIENASIDVQ</sequence>
<accession>A0ABD3N521</accession>
<organism evidence="2 3">
    <name type="scientific">Discostella pseudostelligera</name>
    <dbReference type="NCBI Taxonomy" id="259834"/>
    <lineage>
        <taxon>Eukaryota</taxon>
        <taxon>Sar</taxon>
        <taxon>Stramenopiles</taxon>
        <taxon>Ochrophyta</taxon>
        <taxon>Bacillariophyta</taxon>
        <taxon>Coscinodiscophyceae</taxon>
        <taxon>Thalassiosirophycidae</taxon>
        <taxon>Stephanodiscales</taxon>
        <taxon>Stephanodiscaceae</taxon>
        <taxon>Discostella</taxon>
    </lineage>
</organism>
<evidence type="ECO:0000256" key="1">
    <source>
        <dbReference type="SAM" id="MobiDB-lite"/>
    </source>
</evidence>
<protein>
    <submittedName>
        <fullName evidence="2">Uncharacterized protein</fullName>
    </submittedName>
</protein>
<evidence type="ECO:0000313" key="3">
    <source>
        <dbReference type="Proteomes" id="UP001530293"/>
    </source>
</evidence>
<dbReference type="Proteomes" id="UP001530293">
    <property type="component" value="Unassembled WGS sequence"/>
</dbReference>
<evidence type="ECO:0000313" key="2">
    <source>
        <dbReference type="EMBL" id="KAL3771151.1"/>
    </source>
</evidence>
<dbReference type="EMBL" id="JALLBG020000030">
    <property type="protein sequence ID" value="KAL3771151.1"/>
    <property type="molecule type" value="Genomic_DNA"/>
</dbReference>
<feature type="compositionally biased region" description="Acidic residues" evidence="1">
    <location>
        <begin position="37"/>
        <end position="47"/>
    </location>
</feature>
<comment type="caution">
    <text evidence="2">The sequence shown here is derived from an EMBL/GenBank/DDBJ whole genome shotgun (WGS) entry which is preliminary data.</text>
</comment>
<feature type="region of interest" description="Disordered" evidence="1">
    <location>
        <begin position="33"/>
        <end position="64"/>
    </location>
</feature>
<dbReference type="AlphaFoldDB" id="A0ABD3N521"/>
<gene>
    <name evidence="2" type="ORF">ACHAWU_004774</name>
</gene>